<comment type="similarity">
    <text evidence="2">Belongs to the NADH dehydrogenase family.</text>
</comment>
<dbReference type="PANTHER" id="PTHR42913">
    <property type="entry name" value="APOPTOSIS-INDUCING FACTOR 1"/>
    <property type="match status" value="1"/>
</dbReference>
<dbReference type="GO" id="GO:0003955">
    <property type="term" value="F:NAD(P)H dehydrogenase (quinone) activity"/>
    <property type="evidence" value="ECO:0007669"/>
    <property type="project" value="TreeGrafter"/>
</dbReference>
<sequence>MAGRPEDAHVVIVGGGFAGLACAQQLGGRRQIRVTLVDRTGRHQFTPLLYQVATAELAPADVGLDLVELLRHHHNVTVRTDTVVRLDPNRRAVQLASGDELTADVLVLAGGADPNFFHTPGAAEHAYPLYTLDGAQAVRDQLIRLFQTARDQSPPGDVPLNLVVVGGGPTGVETAGALADLVDDVVPAAFGPRLAAQAQVILIDHGQTLLTGFTAESQEFATDRLRSRGVQLRSGVSVTGVAADQITLSQGGSVATRLTIWAGGVATPPLGTDALPLGPGGRVNVAPDLTVPDAPQVYAVGDAANIPGGPDGHPLPQLASVARQSGRHAAQNLLAAWHGRPRQPFHYHDRGIMAMVDRQAAVAELGPHRHELHGRLAFTAWLGVHAELMEGAGARASALLAWADEFYLRPQHRSNALLDPSTIDTPRTRA</sequence>
<organism evidence="7 8">
    <name type="scientific">Natronosporangium hydrolyticum</name>
    <dbReference type="NCBI Taxonomy" id="2811111"/>
    <lineage>
        <taxon>Bacteria</taxon>
        <taxon>Bacillati</taxon>
        <taxon>Actinomycetota</taxon>
        <taxon>Actinomycetes</taxon>
        <taxon>Micromonosporales</taxon>
        <taxon>Micromonosporaceae</taxon>
        <taxon>Natronosporangium</taxon>
    </lineage>
</organism>
<dbReference type="PRINTS" id="PR00368">
    <property type="entry name" value="FADPNR"/>
</dbReference>
<dbReference type="PANTHER" id="PTHR42913:SF3">
    <property type="entry name" value="64 KDA MITOCHONDRIAL NADH DEHYDROGENASE (EUROFUNG)"/>
    <property type="match status" value="1"/>
</dbReference>
<proteinExistence type="inferred from homology"/>
<evidence type="ECO:0000313" key="8">
    <source>
        <dbReference type="Proteomes" id="UP000662857"/>
    </source>
</evidence>
<evidence type="ECO:0000256" key="2">
    <source>
        <dbReference type="ARBA" id="ARBA00005272"/>
    </source>
</evidence>
<evidence type="ECO:0000256" key="5">
    <source>
        <dbReference type="ARBA" id="ARBA00023002"/>
    </source>
</evidence>
<comment type="cofactor">
    <cofactor evidence="1">
        <name>FAD</name>
        <dbReference type="ChEBI" id="CHEBI:57692"/>
    </cofactor>
</comment>
<dbReference type="InterPro" id="IPR036188">
    <property type="entry name" value="FAD/NAD-bd_sf"/>
</dbReference>
<evidence type="ECO:0000313" key="7">
    <source>
        <dbReference type="EMBL" id="QSB16603.1"/>
    </source>
</evidence>
<dbReference type="Pfam" id="PF07992">
    <property type="entry name" value="Pyr_redox_2"/>
    <property type="match status" value="1"/>
</dbReference>
<dbReference type="Gene3D" id="3.50.50.100">
    <property type="match status" value="1"/>
</dbReference>
<feature type="domain" description="FAD/NAD(P)-binding" evidence="6">
    <location>
        <begin position="9"/>
        <end position="326"/>
    </location>
</feature>
<dbReference type="PROSITE" id="PS51257">
    <property type="entry name" value="PROKAR_LIPOPROTEIN"/>
    <property type="match status" value="1"/>
</dbReference>
<dbReference type="GO" id="GO:0019646">
    <property type="term" value="P:aerobic electron transport chain"/>
    <property type="evidence" value="ECO:0007669"/>
    <property type="project" value="TreeGrafter"/>
</dbReference>
<dbReference type="SUPFAM" id="SSF51905">
    <property type="entry name" value="FAD/NAD(P)-binding domain"/>
    <property type="match status" value="2"/>
</dbReference>
<name>A0A895YMR8_9ACTN</name>
<dbReference type="InterPro" id="IPR051169">
    <property type="entry name" value="NADH-Q_oxidoreductase"/>
</dbReference>
<evidence type="ECO:0000256" key="3">
    <source>
        <dbReference type="ARBA" id="ARBA00022630"/>
    </source>
</evidence>
<keyword evidence="5" id="KW-0560">Oxidoreductase</keyword>
<dbReference type="AlphaFoldDB" id="A0A895YMR8"/>
<reference evidence="7" key="1">
    <citation type="submission" date="2021-02" db="EMBL/GenBank/DDBJ databases">
        <title>Natrosporangium hydrolyticum gen. nov., sp. nov, a haloalkaliphilic actinobacterium from a soda solonchak soil.</title>
        <authorList>
            <person name="Sorokin D.Y."/>
            <person name="Khijniak T.V."/>
            <person name="Zakharycheva A.P."/>
            <person name="Boueva O.V."/>
            <person name="Ariskina E.V."/>
            <person name="Hahnke R.L."/>
            <person name="Bunk B."/>
            <person name="Sproer C."/>
            <person name="Schumann P."/>
            <person name="Evtushenko L.I."/>
            <person name="Kublanov I.V."/>
        </authorList>
    </citation>
    <scope>NUCLEOTIDE SEQUENCE</scope>
    <source>
        <strain evidence="7">DSM 106523</strain>
    </source>
</reference>
<gene>
    <name evidence="7" type="ORF">JQS43_10180</name>
</gene>
<dbReference type="InterPro" id="IPR023753">
    <property type="entry name" value="FAD/NAD-binding_dom"/>
</dbReference>
<evidence type="ECO:0000256" key="4">
    <source>
        <dbReference type="ARBA" id="ARBA00022827"/>
    </source>
</evidence>
<keyword evidence="8" id="KW-1185">Reference proteome</keyword>
<dbReference type="Proteomes" id="UP000662857">
    <property type="component" value="Chromosome"/>
</dbReference>
<accession>A0A895YMR8</accession>
<keyword evidence="4" id="KW-0274">FAD</keyword>
<dbReference type="RefSeq" id="WP_239678830.1">
    <property type="nucleotide sequence ID" value="NZ_CP070499.1"/>
</dbReference>
<dbReference type="EMBL" id="CP070499">
    <property type="protein sequence ID" value="QSB16603.1"/>
    <property type="molecule type" value="Genomic_DNA"/>
</dbReference>
<keyword evidence="3" id="KW-0285">Flavoprotein</keyword>
<protein>
    <submittedName>
        <fullName evidence="7">NAD(P)/FAD-dependent oxidoreductase</fullName>
    </submittedName>
</protein>
<dbReference type="KEGG" id="nhy:JQS43_10180"/>
<dbReference type="PRINTS" id="PR00411">
    <property type="entry name" value="PNDRDTASEI"/>
</dbReference>
<evidence type="ECO:0000256" key="1">
    <source>
        <dbReference type="ARBA" id="ARBA00001974"/>
    </source>
</evidence>
<evidence type="ECO:0000259" key="6">
    <source>
        <dbReference type="Pfam" id="PF07992"/>
    </source>
</evidence>